<proteinExistence type="predicted"/>
<dbReference type="CDD" id="cd14789">
    <property type="entry name" value="Tiki"/>
    <property type="match status" value="1"/>
</dbReference>
<dbReference type="Proteomes" id="UP000468990">
    <property type="component" value="Unassembled WGS sequence"/>
</dbReference>
<evidence type="ECO:0008006" key="3">
    <source>
        <dbReference type="Google" id="ProtNLM"/>
    </source>
</evidence>
<comment type="caution">
    <text evidence="1">The sequence shown here is derived from an EMBL/GenBank/DDBJ whole genome shotgun (WGS) entry which is preliminary data.</text>
</comment>
<dbReference type="InterPro" id="IPR002816">
    <property type="entry name" value="TraB/PrgY/GumN_fam"/>
</dbReference>
<gene>
    <name evidence="1" type="ORF">GJU42_02135</name>
</gene>
<dbReference type="EMBL" id="WKKG01000001">
    <property type="protein sequence ID" value="MRX66759.1"/>
    <property type="molecule type" value="Genomic_DNA"/>
</dbReference>
<accession>A0ABW9Q1D5</accession>
<dbReference type="InterPro" id="IPR047111">
    <property type="entry name" value="YbaP-like"/>
</dbReference>
<dbReference type="PANTHER" id="PTHR40590">
    <property type="entry name" value="CYTOPLASMIC PROTEIN-RELATED"/>
    <property type="match status" value="1"/>
</dbReference>
<sequence>MRIYSALYLFSKTFNLFLLKKLLYISLLITSVIQAQNKSLFWEISGNGLTKNSYLYGTMHVNEKVSFHLSDSFFKNLLGSDIVANESNPETWGELNGLMKNDDYNFSPSFYSEFYLFPASKENIKTIFVNDNAKYFKNMLSGAEGDQADFQENTVLDMFIFQTGKKYKKKIAGLEDAKQSMLSILNVMDEDAVAKDENKTALLKILKNRNPTEVLKEYYREKDIIMLDSIYKLMFSKKAHDALIVNRNKVMTKSIDSIAKTGSLFSAVGAAHLGGNEGIIALLRQKGYTVKPIIDTFTESGKNQKKTIEAYFPNPNFSVTTTKDKMLQLPLYKTTIDENENLGSPDFTNGGAITIKRIPLNYFLKKNDIPYNIKSLDSLFFENIAGDIIEKKYFEQNNYAGYDIKNVTKTGNSQHSKFFVTPLEIISVSMTGPANYVRQYENEVFENIKIKSFKNDWEKIKPLKGGFEAEIPSFNFVFGNNAEKAVDINIQAFDNQEKGYYFLREKTLNDIETLENSEYEQKQIHYEFYLQQDQDSTNVQYNKTENSLVSFSKIGNRNMRLKTVIAGNKYYLLGTVNASEENTNRFFKSFSISPFVYSSKSKIYVDSIANYKIEIPEKENENLFLNLNPDKKIRKNTFNSSIKFQHFNSETGQKIILKYYKYPKYERNLSIDSIQNKFRKEFLKQDYEDFTETYFDDENFTDNLTSLLSAEVYTKNGFSASLWNKMLLNKKDNYEFITENTTYNKEDKSYIINATVSKPNAVQAIKYKVLYKDNTTYLLSALVGKNYKNEDAFIEKTFNSLFFVKNNQTESSEDKVKLFIEDAKSKSDTIRYSALKSINTLDVSDNDFESLTNFIDTFNFKENETDAITSLLEKIGGMKDERVISYLENYYKKEAVKTDIQISILKALSNQKSKTAYKKINELFDYDLPIPDNQYAIANLFSAFEEDSENSKELFPNVFQYYSIKEYHNPVITFCNSLFEQKLISVKKLKAFKKLILTNTKLEYKRVASWNQKNKAKQNNDNLEATAVYFDTNESLADLLTYTTLIYNYAEEKPVKDILDKIRKLDILELNIELARLGIVNNKLNSTEIESFLKDPKTQFTTINLLLNQNKKELIHFSDEEISKAAAINLLSLSEKDSISLMKKKIIEKDGHEISLFYYKVKAKDLEKNQLYTIGFINENGKINPLAFNIIDSKQLNDEEDLEKKYDLIATEYLNKEHLRSSFEKQKIEDENILDGEY</sequence>
<reference evidence="1 2" key="1">
    <citation type="submission" date="2019-11" db="EMBL/GenBank/DDBJ databases">
        <title>Flavobacterium resistens genome.</title>
        <authorList>
            <person name="Wilson V.M."/>
            <person name="Newman J.D."/>
        </authorList>
    </citation>
    <scope>NUCLEOTIDE SEQUENCE [LARGE SCALE GENOMIC DNA]</scope>
    <source>
        <strain evidence="1 2">DSM 19382</strain>
    </source>
</reference>
<protein>
    <recommendedName>
        <fullName evidence="3">TraB/GumN family protein</fullName>
    </recommendedName>
</protein>
<name>A0ABW9Q1D5_9FLAO</name>
<evidence type="ECO:0000313" key="2">
    <source>
        <dbReference type="Proteomes" id="UP000468990"/>
    </source>
</evidence>
<keyword evidence="2" id="KW-1185">Reference proteome</keyword>
<dbReference type="PANTHER" id="PTHR40590:SF1">
    <property type="entry name" value="CYTOPLASMIC PROTEIN"/>
    <property type="match status" value="1"/>
</dbReference>
<evidence type="ECO:0000313" key="1">
    <source>
        <dbReference type="EMBL" id="MRX66759.1"/>
    </source>
</evidence>
<organism evidence="1 2">
    <name type="scientific">Flavobacterium resistens</name>
    <dbReference type="NCBI Taxonomy" id="443612"/>
    <lineage>
        <taxon>Bacteria</taxon>
        <taxon>Pseudomonadati</taxon>
        <taxon>Bacteroidota</taxon>
        <taxon>Flavobacteriia</taxon>
        <taxon>Flavobacteriales</taxon>
        <taxon>Flavobacteriaceae</taxon>
        <taxon>Flavobacterium</taxon>
    </lineage>
</organism>
<dbReference type="Pfam" id="PF01963">
    <property type="entry name" value="TraB_PrgY_gumN"/>
    <property type="match status" value="1"/>
</dbReference>